<gene>
    <name evidence="2" type="ORF">DBV15_06005</name>
</gene>
<dbReference type="AlphaFoldDB" id="A0A4S2KME9"/>
<keyword evidence="3" id="KW-1185">Reference proteome</keyword>
<comment type="caution">
    <text evidence="2">The sequence shown here is derived from an EMBL/GenBank/DDBJ whole genome shotgun (WGS) entry which is preliminary data.</text>
</comment>
<accession>A0A4S2KME9</accession>
<name>A0A4S2KME9_9HYME</name>
<reference evidence="2 3" key="1">
    <citation type="journal article" date="2019" name="Philos. Trans. R. Soc. Lond., B, Biol. Sci.">
        <title>Ant behaviour and brain gene expression of defending hosts depend on the ecological success of the intruding social parasite.</title>
        <authorList>
            <person name="Kaur R."/>
            <person name="Stoldt M."/>
            <person name="Jongepier E."/>
            <person name="Feldmeyer B."/>
            <person name="Menzel F."/>
            <person name="Bornberg-Bauer E."/>
            <person name="Foitzik S."/>
        </authorList>
    </citation>
    <scope>NUCLEOTIDE SEQUENCE [LARGE SCALE GENOMIC DNA]</scope>
    <source>
        <tissue evidence="2">Whole body</tissue>
    </source>
</reference>
<evidence type="ECO:0000313" key="2">
    <source>
        <dbReference type="EMBL" id="TGZ49077.1"/>
    </source>
</evidence>
<evidence type="ECO:0000256" key="1">
    <source>
        <dbReference type="SAM" id="MobiDB-lite"/>
    </source>
</evidence>
<sequence length="104" mass="11983">MKWDAFRPTKLGPYKARRQGVASKRPDEAGRRKFRTYPERHSCHACVCARVYMRRQSRWGCGTEVRDGYHDTPYSGAGRGGAPRRTVLISLTLRGYFYGRETPV</sequence>
<organism evidence="2 3">
    <name type="scientific">Temnothorax longispinosus</name>
    <dbReference type="NCBI Taxonomy" id="300112"/>
    <lineage>
        <taxon>Eukaryota</taxon>
        <taxon>Metazoa</taxon>
        <taxon>Ecdysozoa</taxon>
        <taxon>Arthropoda</taxon>
        <taxon>Hexapoda</taxon>
        <taxon>Insecta</taxon>
        <taxon>Pterygota</taxon>
        <taxon>Neoptera</taxon>
        <taxon>Endopterygota</taxon>
        <taxon>Hymenoptera</taxon>
        <taxon>Apocrita</taxon>
        <taxon>Aculeata</taxon>
        <taxon>Formicoidea</taxon>
        <taxon>Formicidae</taxon>
        <taxon>Myrmicinae</taxon>
        <taxon>Temnothorax</taxon>
    </lineage>
</organism>
<proteinExistence type="predicted"/>
<feature type="region of interest" description="Disordered" evidence="1">
    <location>
        <begin position="1"/>
        <end position="32"/>
    </location>
</feature>
<protein>
    <submittedName>
        <fullName evidence="2">Uncharacterized protein</fullName>
    </submittedName>
</protein>
<dbReference type="Proteomes" id="UP000310200">
    <property type="component" value="Unassembled WGS sequence"/>
</dbReference>
<evidence type="ECO:0000313" key="3">
    <source>
        <dbReference type="Proteomes" id="UP000310200"/>
    </source>
</evidence>
<dbReference type="EMBL" id="QBLH01002242">
    <property type="protein sequence ID" value="TGZ49077.1"/>
    <property type="molecule type" value="Genomic_DNA"/>
</dbReference>